<reference evidence="6" key="1">
    <citation type="submission" date="2018-05" db="EMBL/GenBank/DDBJ databases">
        <title>Genome Sequencing of selected type strains of the family Eggerthellaceae.</title>
        <authorList>
            <person name="Danylec N."/>
            <person name="Stoll D.A."/>
            <person name="Doetsch A."/>
            <person name="Huch M."/>
        </authorList>
    </citation>
    <scope>NUCLEOTIDE SEQUENCE [LARGE SCALE GENOMIC DNA]</scope>
    <source>
        <strain evidence="6">DSM 24851</strain>
    </source>
</reference>
<organism evidence="5 6">
    <name type="scientific">Slackia equolifaciens</name>
    <dbReference type="NCBI Taxonomy" id="498718"/>
    <lineage>
        <taxon>Bacteria</taxon>
        <taxon>Bacillati</taxon>
        <taxon>Actinomycetota</taxon>
        <taxon>Coriobacteriia</taxon>
        <taxon>Eggerthellales</taxon>
        <taxon>Eggerthellaceae</taxon>
        <taxon>Slackia</taxon>
    </lineage>
</organism>
<dbReference type="Pfam" id="PF13183">
    <property type="entry name" value="Fer4_8"/>
    <property type="match status" value="1"/>
</dbReference>
<accession>A0A3N0AUK0</accession>
<dbReference type="Gene3D" id="3.20.20.100">
    <property type="entry name" value="NADP-dependent oxidoreductase domain"/>
    <property type="match status" value="1"/>
</dbReference>
<dbReference type="GO" id="GO:0051536">
    <property type="term" value="F:iron-sulfur cluster binding"/>
    <property type="evidence" value="ECO:0007669"/>
    <property type="project" value="UniProtKB-KW"/>
</dbReference>
<dbReference type="RefSeq" id="WP_123209565.1">
    <property type="nucleotide sequence ID" value="NZ_JBHTHO010000019.1"/>
</dbReference>
<dbReference type="InterPro" id="IPR017900">
    <property type="entry name" value="4Fe4S_Fe_S_CS"/>
</dbReference>
<evidence type="ECO:0000256" key="2">
    <source>
        <dbReference type="ARBA" id="ARBA00023004"/>
    </source>
</evidence>
<keyword evidence="1" id="KW-0479">Metal-binding</keyword>
<evidence type="ECO:0000313" key="5">
    <source>
        <dbReference type="EMBL" id="RNL37986.1"/>
    </source>
</evidence>
<gene>
    <name evidence="5" type="ORF">DMP06_09855</name>
</gene>
<keyword evidence="3" id="KW-0411">Iron-sulfur</keyword>
<evidence type="ECO:0000256" key="3">
    <source>
        <dbReference type="ARBA" id="ARBA00023014"/>
    </source>
</evidence>
<dbReference type="Proteomes" id="UP000269591">
    <property type="component" value="Unassembled WGS sequence"/>
</dbReference>
<dbReference type="EMBL" id="QIBX01000021">
    <property type="protein sequence ID" value="RNL37986.1"/>
    <property type="molecule type" value="Genomic_DNA"/>
</dbReference>
<dbReference type="Pfam" id="PF00248">
    <property type="entry name" value="Aldo_ket_red"/>
    <property type="match status" value="1"/>
</dbReference>
<dbReference type="CDD" id="cd19100">
    <property type="entry name" value="AKR_unchar"/>
    <property type="match status" value="1"/>
</dbReference>
<dbReference type="InterPro" id="IPR036812">
    <property type="entry name" value="NAD(P)_OxRdtase_dom_sf"/>
</dbReference>
<dbReference type="PANTHER" id="PTHR43312">
    <property type="entry name" value="D-THREO-ALDOSE 1-DEHYDROGENASE"/>
    <property type="match status" value="1"/>
</dbReference>
<dbReference type="InterPro" id="IPR017896">
    <property type="entry name" value="4Fe4S_Fe-S-bd"/>
</dbReference>
<evidence type="ECO:0000259" key="4">
    <source>
        <dbReference type="PROSITE" id="PS51379"/>
    </source>
</evidence>
<keyword evidence="6" id="KW-1185">Reference proteome</keyword>
<proteinExistence type="predicted"/>
<dbReference type="PROSITE" id="PS51379">
    <property type="entry name" value="4FE4S_FER_2"/>
    <property type="match status" value="1"/>
</dbReference>
<dbReference type="InterPro" id="IPR053135">
    <property type="entry name" value="AKR2_Oxidoreductase"/>
</dbReference>
<dbReference type="AlphaFoldDB" id="A0A3N0AUK0"/>
<name>A0A3N0AUK0_9ACTN</name>
<sequence length="380" mass="41839">MQYRTLGKTGLKVSEIGFGGEWMDGTPEEARAVVDACEEAGINLLDVWMPDPTRRSNLGDALVGRRDKWIIQGHLGSTWQDGQYVRTRELEPVKAAFQDLLDRFHTDYIDLGMIHFVDKTDEYRQIMEGPFMEYVRELRAAGTVRHVGLSTHNPEVAKLAAAEPQIEMIMFSLNPAFDMLPASDNIEDLFGDYAAEGLDGINADRAELYALCEQTNTGLTVMKPYAGGRLFDAATSPFGVALTPVQCIHYALTRPAVASVLPGFSTPQHVADAVVYEDSSADERDYASVLASAPKNAYFGQCTYCGHCAPCTVGINIAMVNKYYDLAVMHDEVPDSLREHYRALDVTASECTACEACEERCPFGVKIASKMAKAQELFGC</sequence>
<comment type="caution">
    <text evidence="5">The sequence shown here is derived from an EMBL/GenBank/DDBJ whole genome shotgun (WGS) entry which is preliminary data.</text>
</comment>
<dbReference type="PROSITE" id="PS00198">
    <property type="entry name" value="4FE4S_FER_1"/>
    <property type="match status" value="1"/>
</dbReference>
<feature type="domain" description="4Fe-4S ferredoxin-type" evidence="4">
    <location>
        <begin position="342"/>
        <end position="371"/>
    </location>
</feature>
<dbReference type="GO" id="GO:0046872">
    <property type="term" value="F:metal ion binding"/>
    <property type="evidence" value="ECO:0007669"/>
    <property type="project" value="UniProtKB-KW"/>
</dbReference>
<evidence type="ECO:0000256" key="1">
    <source>
        <dbReference type="ARBA" id="ARBA00022723"/>
    </source>
</evidence>
<dbReference type="PANTHER" id="PTHR43312:SF1">
    <property type="entry name" value="NADP-DEPENDENT OXIDOREDUCTASE DOMAIN-CONTAINING PROTEIN"/>
    <property type="match status" value="1"/>
</dbReference>
<dbReference type="OrthoDB" id="9768793at2"/>
<keyword evidence="2" id="KW-0408">Iron</keyword>
<protein>
    <submittedName>
        <fullName evidence="5">Aldo/keto reductase</fullName>
    </submittedName>
</protein>
<evidence type="ECO:0000313" key="6">
    <source>
        <dbReference type="Proteomes" id="UP000269591"/>
    </source>
</evidence>
<dbReference type="SUPFAM" id="SSF46548">
    <property type="entry name" value="alpha-helical ferredoxin"/>
    <property type="match status" value="1"/>
</dbReference>
<dbReference type="SUPFAM" id="SSF51430">
    <property type="entry name" value="NAD(P)-linked oxidoreductase"/>
    <property type="match status" value="1"/>
</dbReference>
<dbReference type="InterPro" id="IPR023210">
    <property type="entry name" value="NADP_OxRdtase_dom"/>
</dbReference>